<dbReference type="InterPro" id="IPR002761">
    <property type="entry name" value="Diphthami_syn_dom"/>
</dbReference>
<evidence type="ECO:0000313" key="2">
    <source>
        <dbReference type="EMBL" id="QNO44018.1"/>
    </source>
</evidence>
<dbReference type="NCBIfam" id="TIGR00290">
    <property type="entry name" value="MJ0570_dom"/>
    <property type="match status" value="1"/>
</dbReference>
<gene>
    <name evidence="2" type="ORF">FIDFODCG_00004</name>
    <name evidence="4" type="ORF">HJJCBNBL_00008</name>
    <name evidence="3" type="ORF">PBPCALNJ_00006</name>
</gene>
<sequence length="275" mass="30770">MVSDLGDSVSGTRFKRCKTITYIPGRSTVDATPAVKEIYSKIGTDMKAETTVKENNEGSVVVSWTGGKDGCFACHKAILEGFDVSYLLNFRDMKKSGSHEINPELLSLQSEAVGIPILQTNFISYEQEFKKVVRDLKAGGVRVDGAVFGHIETHKELVDRMCSGLGIKSILPIWNCSSEQIITDLIDAGFDAIVISSKSDLFDEEWLGRKIDKKFLSDLRRFNDAIDPCGEYGEFHTCVLDGPMFEKKLRIVDSRKILKDGYWFLDILKCTTEEK</sequence>
<dbReference type="PANTHER" id="PTHR12196">
    <property type="entry name" value="DOMAIN OF UNKNOWN FUNCTION 71 DUF71 -CONTAINING PROTEIN"/>
    <property type="match status" value="1"/>
</dbReference>
<reference evidence="2" key="1">
    <citation type="submission" date="2020-06" db="EMBL/GenBank/DDBJ databases">
        <title>Unique genomic features of the anaerobic methanotrophic archaea.</title>
        <authorList>
            <person name="Chadwick G.L."/>
            <person name="Skennerton C.T."/>
            <person name="Laso-Perez R."/>
            <person name="Leu A.O."/>
            <person name="Speth D.R."/>
            <person name="Yu H."/>
            <person name="Morgan-Lang C."/>
            <person name="Hatzenpichler R."/>
            <person name="Goudeau D."/>
            <person name="Malmstrom R."/>
            <person name="Brazelton W.J."/>
            <person name="Woyke T."/>
            <person name="Hallam S.J."/>
            <person name="Tyson G.W."/>
            <person name="Wegener G."/>
            <person name="Boetius A."/>
            <person name="Orphan V."/>
        </authorList>
    </citation>
    <scope>NUCLEOTIDE SEQUENCE</scope>
</reference>
<dbReference type="Pfam" id="PF01902">
    <property type="entry name" value="Diphthami_syn_2"/>
    <property type="match status" value="1"/>
</dbReference>
<dbReference type="Gene3D" id="3.40.50.620">
    <property type="entry name" value="HUPs"/>
    <property type="match status" value="1"/>
</dbReference>
<dbReference type="CDD" id="cd01994">
    <property type="entry name" value="AANH_PF0828-like"/>
    <property type="match status" value="1"/>
</dbReference>
<accession>A0A7G9Y7N4</accession>
<name>A0A7G9Y7N4_9EURY</name>
<dbReference type="InterPro" id="IPR030662">
    <property type="entry name" value="DPH6/MJ0570"/>
</dbReference>
<dbReference type="PANTHER" id="PTHR12196:SF2">
    <property type="entry name" value="DIPHTHINE--AMMONIA LIGASE"/>
    <property type="match status" value="1"/>
</dbReference>
<dbReference type="Gene3D" id="3.90.1490.10">
    <property type="entry name" value="putative n-type atp pyrophosphatase, domain 2"/>
    <property type="match status" value="1"/>
</dbReference>
<dbReference type="GO" id="GO:0017183">
    <property type="term" value="P:protein histidyl modification to diphthamide"/>
    <property type="evidence" value="ECO:0007669"/>
    <property type="project" value="TreeGrafter"/>
</dbReference>
<dbReference type="EMBL" id="MT630889">
    <property type="protein sequence ID" value="QNO44018.1"/>
    <property type="molecule type" value="Genomic_DNA"/>
</dbReference>
<dbReference type="AlphaFoldDB" id="A0A7G9Y7N4"/>
<dbReference type="SUPFAM" id="SSF52402">
    <property type="entry name" value="Adenine nucleotide alpha hydrolases-like"/>
    <property type="match status" value="1"/>
</dbReference>
<protein>
    <recommendedName>
        <fullName evidence="1">Diphthamide synthase domain-containing protein</fullName>
    </recommendedName>
</protein>
<proteinExistence type="predicted"/>
<dbReference type="EMBL" id="MT631017">
    <property type="protein sequence ID" value="QNO44796.1"/>
    <property type="molecule type" value="Genomic_DNA"/>
</dbReference>
<dbReference type="GO" id="GO:0017178">
    <property type="term" value="F:diphthine-ammonia ligase activity"/>
    <property type="evidence" value="ECO:0007669"/>
    <property type="project" value="TreeGrafter"/>
</dbReference>
<dbReference type="InterPro" id="IPR014729">
    <property type="entry name" value="Rossmann-like_a/b/a_fold"/>
</dbReference>
<evidence type="ECO:0000313" key="3">
    <source>
        <dbReference type="EMBL" id="QNO44163.1"/>
    </source>
</evidence>
<dbReference type="EMBL" id="MT630924">
    <property type="protein sequence ID" value="QNO44163.1"/>
    <property type="molecule type" value="Genomic_DNA"/>
</dbReference>
<organism evidence="2">
    <name type="scientific">Candidatus Methanogaster sp. ANME-2c ERB4</name>
    <dbReference type="NCBI Taxonomy" id="2759911"/>
    <lineage>
        <taxon>Archaea</taxon>
        <taxon>Methanobacteriati</taxon>
        <taxon>Methanobacteriota</taxon>
        <taxon>Stenosarchaea group</taxon>
        <taxon>Methanomicrobia</taxon>
        <taxon>Methanosarcinales</taxon>
        <taxon>ANME-2 cluster</taxon>
        <taxon>Candidatus Methanogasteraceae</taxon>
        <taxon>Candidatus Methanogaster</taxon>
    </lineage>
</organism>
<evidence type="ECO:0000313" key="4">
    <source>
        <dbReference type="EMBL" id="QNO44796.1"/>
    </source>
</evidence>
<feature type="domain" description="Diphthamide synthase" evidence="1">
    <location>
        <begin position="60"/>
        <end position="269"/>
    </location>
</feature>
<evidence type="ECO:0000259" key="1">
    <source>
        <dbReference type="Pfam" id="PF01902"/>
    </source>
</evidence>